<feature type="region of interest" description="Disordered" evidence="1">
    <location>
        <begin position="105"/>
        <end position="141"/>
    </location>
</feature>
<accession>A0A7S2N2T6</accession>
<protein>
    <submittedName>
        <fullName evidence="2">Uncharacterized protein</fullName>
    </submittedName>
</protein>
<organism evidence="2">
    <name type="scientific">Alexandrium andersonii</name>
    <dbReference type="NCBI Taxonomy" id="327968"/>
    <lineage>
        <taxon>Eukaryota</taxon>
        <taxon>Sar</taxon>
        <taxon>Alveolata</taxon>
        <taxon>Dinophyceae</taxon>
        <taxon>Gonyaulacales</taxon>
        <taxon>Pyrocystaceae</taxon>
        <taxon>Alexandrium</taxon>
    </lineage>
</organism>
<gene>
    <name evidence="2" type="ORF">AAND1436_LOCUS40507</name>
</gene>
<name>A0A7S2N2T6_9DINO</name>
<dbReference type="EMBL" id="HBGQ01084935">
    <property type="protein sequence ID" value="CAD9516283.1"/>
    <property type="molecule type" value="Transcribed_RNA"/>
</dbReference>
<proteinExistence type="predicted"/>
<feature type="region of interest" description="Disordered" evidence="1">
    <location>
        <begin position="1"/>
        <end position="39"/>
    </location>
</feature>
<evidence type="ECO:0000256" key="1">
    <source>
        <dbReference type="SAM" id="MobiDB-lite"/>
    </source>
</evidence>
<reference evidence="2" key="1">
    <citation type="submission" date="2021-01" db="EMBL/GenBank/DDBJ databases">
        <authorList>
            <person name="Corre E."/>
            <person name="Pelletier E."/>
            <person name="Niang G."/>
            <person name="Scheremetjew M."/>
            <person name="Finn R."/>
            <person name="Kale V."/>
            <person name="Holt S."/>
            <person name="Cochrane G."/>
            <person name="Meng A."/>
            <person name="Brown T."/>
            <person name="Cohen L."/>
        </authorList>
    </citation>
    <scope>NUCLEOTIDE SEQUENCE</scope>
    <source>
        <strain evidence="2">CCMP2222</strain>
    </source>
</reference>
<dbReference type="AlphaFoldDB" id="A0A7S2N2T6"/>
<sequence length="141" mass="14564">MLAEGASSSSSSSGTTSRVKLPGDPYHDGAASDGLAPAPAQCRPLLRGLSVEEYDPDFEEELGSEETVLTFDDLVRRQPTPFPRKVGLGLLEVEAGGSGGPLICVDDGNAASASPTSSTSFSGDPYKDDGLGGVCEEDWEP</sequence>
<feature type="compositionally biased region" description="Low complexity" evidence="1">
    <location>
        <begin position="110"/>
        <end position="122"/>
    </location>
</feature>
<evidence type="ECO:0000313" key="2">
    <source>
        <dbReference type="EMBL" id="CAD9516283.1"/>
    </source>
</evidence>